<evidence type="ECO:0000259" key="10">
    <source>
        <dbReference type="PROSITE" id="PS50866"/>
    </source>
</evidence>
<feature type="transmembrane region" description="Helical" evidence="8">
    <location>
        <begin position="174"/>
        <end position="196"/>
    </location>
</feature>
<feature type="domain" description="GOLD" evidence="10">
    <location>
        <begin position="33"/>
        <end position="117"/>
    </location>
</feature>
<accession>A0A0R3TP58</accession>
<evidence type="ECO:0000256" key="5">
    <source>
        <dbReference type="ARBA" id="ARBA00022989"/>
    </source>
</evidence>
<dbReference type="AlphaFoldDB" id="A0A0R3TP58"/>
<evidence type="ECO:0000256" key="7">
    <source>
        <dbReference type="RuleBase" id="RU003827"/>
    </source>
</evidence>
<dbReference type="EMBL" id="UZAE01012537">
    <property type="protein sequence ID" value="VDO05595.1"/>
    <property type="molecule type" value="Genomic_DNA"/>
</dbReference>
<evidence type="ECO:0000313" key="13">
    <source>
        <dbReference type="WBParaSite" id="HNAJ_0000923001-mRNA-1"/>
    </source>
</evidence>
<evidence type="ECO:0000256" key="3">
    <source>
        <dbReference type="ARBA" id="ARBA00022692"/>
    </source>
</evidence>
<proteinExistence type="inferred from homology"/>
<dbReference type="Proteomes" id="UP000278807">
    <property type="component" value="Unassembled WGS sequence"/>
</dbReference>
<reference evidence="11 12" key="2">
    <citation type="submission" date="2018-11" db="EMBL/GenBank/DDBJ databases">
        <authorList>
            <consortium name="Pathogen Informatics"/>
        </authorList>
    </citation>
    <scope>NUCLEOTIDE SEQUENCE [LARGE SCALE GENOMIC DNA]</scope>
</reference>
<dbReference type="WBParaSite" id="HNAJ_0000923001-mRNA-1">
    <property type="protein sequence ID" value="HNAJ_0000923001-mRNA-1"/>
    <property type="gene ID" value="HNAJ_0000923001"/>
</dbReference>
<reference evidence="13" key="1">
    <citation type="submission" date="2017-02" db="UniProtKB">
        <authorList>
            <consortium name="WormBaseParasite"/>
        </authorList>
    </citation>
    <scope>IDENTIFICATION</scope>
</reference>
<dbReference type="Pfam" id="PF01105">
    <property type="entry name" value="EMP24_GP25L"/>
    <property type="match status" value="1"/>
</dbReference>
<dbReference type="GO" id="GO:0016020">
    <property type="term" value="C:membrane"/>
    <property type="evidence" value="ECO:0007669"/>
    <property type="project" value="UniProtKB-SubCell"/>
</dbReference>
<feature type="chain" id="PRO_5043131981" evidence="9">
    <location>
        <begin position="24"/>
        <end position="207"/>
    </location>
</feature>
<keyword evidence="6 8" id="KW-0472">Membrane</keyword>
<keyword evidence="12" id="KW-1185">Reference proteome</keyword>
<evidence type="ECO:0000256" key="8">
    <source>
        <dbReference type="SAM" id="Phobius"/>
    </source>
</evidence>
<dbReference type="STRING" id="102285.A0A0R3TP58"/>
<keyword evidence="4 9" id="KW-0732">Signal</keyword>
<evidence type="ECO:0000256" key="9">
    <source>
        <dbReference type="SAM" id="SignalP"/>
    </source>
</evidence>
<evidence type="ECO:0000313" key="12">
    <source>
        <dbReference type="Proteomes" id="UP000278807"/>
    </source>
</evidence>
<comment type="similarity">
    <text evidence="2 7">Belongs to the EMP24/GP25L family.</text>
</comment>
<evidence type="ECO:0000256" key="2">
    <source>
        <dbReference type="ARBA" id="ARBA00007104"/>
    </source>
</evidence>
<organism evidence="13">
    <name type="scientific">Rodentolepis nana</name>
    <name type="common">Dwarf tapeworm</name>
    <name type="synonym">Hymenolepis nana</name>
    <dbReference type="NCBI Taxonomy" id="102285"/>
    <lineage>
        <taxon>Eukaryota</taxon>
        <taxon>Metazoa</taxon>
        <taxon>Spiralia</taxon>
        <taxon>Lophotrochozoa</taxon>
        <taxon>Platyhelminthes</taxon>
        <taxon>Cestoda</taxon>
        <taxon>Eucestoda</taxon>
        <taxon>Cyclophyllidea</taxon>
        <taxon>Hymenolepididae</taxon>
        <taxon>Rodentolepis</taxon>
    </lineage>
</organism>
<name>A0A0R3TP58_RODNA</name>
<evidence type="ECO:0000313" key="11">
    <source>
        <dbReference type="EMBL" id="VDO05595.1"/>
    </source>
</evidence>
<keyword evidence="3 7" id="KW-0812">Transmembrane</keyword>
<dbReference type="PANTHER" id="PTHR22811">
    <property type="entry name" value="TRANSMEMBRANE EMP24 DOMAIN-CONTAINING PROTEIN"/>
    <property type="match status" value="1"/>
</dbReference>
<feature type="signal peptide" evidence="9">
    <location>
        <begin position="1"/>
        <end position="23"/>
    </location>
</feature>
<evidence type="ECO:0000256" key="6">
    <source>
        <dbReference type="ARBA" id="ARBA00023136"/>
    </source>
</evidence>
<comment type="subcellular location">
    <subcellularLocation>
        <location evidence="1 7">Membrane</location>
        <topology evidence="1 7">Single-pass type I membrane protein</topology>
    </subcellularLocation>
</comment>
<protein>
    <submittedName>
        <fullName evidence="13">GOLD domain-containing protein</fullName>
    </submittedName>
</protein>
<gene>
    <name evidence="11" type="ORF">HNAJ_LOCUS9226</name>
</gene>
<evidence type="ECO:0000256" key="1">
    <source>
        <dbReference type="ARBA" id="ARBA00004479"/>
    </source>
</evidence>
<dbReference type="OrthoDB" id="759142at2759"/>
<dbReference type="InterPro" id="IPR015720">
    <property type="entry name" value="Emp24-like"/>
</dbReference>
<evidence type="ECO:0000256" key="4">
    <source>
        <dbReference type="ARBA" id="ARBA00022729"/>
    </source>
</evidence>
<dbReference type="SMART" id="SM01190">
    <property type="entry name" value="EMP24_GP25L"/>
    <property type="match status" value="1"/>
</dbReference>
<keyword evidence="5 8" id="KW-1133">Transmembrane helix</keyword>
<dbReference type="PROSITE" id="PS50866">
    <property type="entry name" value="GOLD"/>
    <property type="match status" value="1"/>
</dbReference>
<sequence length="207" mass="23651">MRYLVPFACCFLLTLQIFTFSNALRFELKTGETRCIYDEMNKDEMIIGNYEITGGSTSQVSIAVKDSKQHTFFQKLGASSGKFTFSSEVEDSFDVCFHSKGSSGTVDTHEVFLDIKPEDEVRTDGPENPENLKPLEAELKKVEYYTDSIVRDFVSMHKRADAMRDINASTHSRVLYLSLFSILCLIGLAVWQVIYLRNYFKSKKLID</sequence>
<dbReference type="InterPro" id="IPR009038">
    <property type="entry name" value="GOLD_dom"/>
</dbReference>